<sequence>MNVQLTNGRVINLQIKNNRLKVQSKSKSKFQYGVGQKLKEEYPYDFIFEEIQIPGDGLILDFFIPSMKLVVECHGKQHTEHIKHFHKTKRDFHNQQDRDSKMREWCKLNGFRLVEVFYGDWKPSARF</sequence>
<comment type="caution">
    <text evidence="2">The sequence shown here is derived from an EMBL/GenBank/DDBJ whole genome shotgun (WGS) entry which is preliminary data.</text>
</comment>
<protein>
    <recommendedName>
        <fullName evidence="1">DUF559 domain-containing protein</fullName>
    </recommendedName>
</protein>
<dbReference type="InterPro" id="IPR007569">
    <property type="entry name" value="DUF559"/>
</dbReference>
<organism evidence="2">
    <name type="scientific">marine sediment metagenome</name>
    <dbReference type="NCBI Taxonomy" id="412755"/>
    <lineage>
        <taxon>unclassified sequences</taxon>
        <taxon>metagenomes</taxon>
        <taxon>ecological metagenomes</taxon>
    </lineage>
</organism>
<name>A0A0F9JTW9_9ZZZZ</name>
<dbReference type="InterPro" id="IPR011335">
    <property type="entry name" value="Restrct_endonuc-II-like"/>
</dbReference>
<dbReference type="SUPFAM" id="SSF52980">
    <property type="entry name" value="Restriction endonuclease-like"/>
    <property type="match status" value="1"/>
</dbReference>
<dbReference type="Gene3D" id="3.40.960.10">
    <property type="entry name" value="VSR Endonuclease"/>
    <property type="match status" value="1"/>
</dbReference>
<dbReference type="EMBL" id="LAZR01015401">
    <property type="protein sequence ID" value="KKM13343.1"/>
    <property type="molecule type" value="Genomic_DNA"/>
</dbReference>
<proteinExistence type="predicted"/>
<accession>A0A0F9JTW9</accession>
<dbReference type="AlphaFoldDB" id="A0A0F9JTW9"/>
<evidence type="ECO:0000313" key="2">
    <source>
        <dbReference type="EMBL" id="KKM13343.1"/>
    </source>
</evidence>
<reference evidence="2" key="1">
    <citation type="journal article" date="2015" name="Nature">
        <title>Complex archaea that bridge the gap between prokaryotes and eukaryotes.</title>
        <authorList>
            <person name="Spang A."/>
            <person name="Saw J.H."/>
            <person name="Jorgensen S.L."/>
            <person name="Zaremba-Niedzwiedzka K."/>
            <person name="Martijn J."/>
            <person name="Lind A.E."/>
            <person name="van Eijk R."/>
            <person name="Schleper C."/>
            <person name="Guy L."/>
            <person name="Ettema T.J."/>
        </authorList>
    </citation>
    <scope>NUCLEOTIDE SEQUENCE</scope>
</reference>
<feature type="domain" description="DUF559" evidence="1">
    <location>
        <begin position="35"/>
        <end position="85"/>
    </location>
</feature>
<gene>
    <name evidence="2" type="ORF">LCGC14_1717210</name>
</gene>
<dbReference type="Pfam" id="PF04480">
    <property type="entry name" value="DUF559"/>
    <property type="match status" value="1"/>
</dbReference>
<evidence type="ECO:0000259" key="1">
    <source>
        <dbReference type="Pfam" id="PF04480"/>
    </source>
</evidence>